<dbReference type="InterPro" id="IPR013216">
    <property type="entry name" value="Methyltransf_11"/>
</dbReference>
<keyword evidence="2" id="KW-0808">Transferase</keyword>
<gene>
    <name evidence="2" type="ORF">GYA93_11835</name>
</gene>
<dbReference type="GO" id="GO:0032259">
    <property type="term" value="P:methylation"/>
    <property type="evidence" value="ECO:0007669"/>
    <property type="project" value="UniProtKB-KW"/>
</dbReference>
<dbReference type="Pfam" id="PF08241">
    <property type="entry name" value="Methyltransf_11"/>
    <property type="match status" value="1"/>
</dbReference>
<feature type="domain" description="Methyltransferase type 11" evidence="1">
    <location>
        <begin position="38"/>
        <end position="130"/>
    </location>
</feature>
<name>A0A7K3LRT7_9ACTN</name>
<proteinExistence type="predicted"/>
<dbReference type="SUPFAM" id="SSF53335">
    <property type="entry name" value="S-adenosyl-L-methionine-dependent methyltransferases"/>
    <property type="match status" value="1"/>
</dbReference>
<comment type="caution">
    <text evidence="2">The sequence shown here is derived from an EMBL/GenBank/DDBJ whole genome shotgun (WGS) entry which is preliminary data.</text>
</comment>
<reference evidence="2 3" key="1">
    <citation type="submission" date="2020-01" db="EMBL/GenBank/DDBJ databases">
        <title>Investigation of new actinobacteria for the biodesulphurisation of diesel fuel.</title>
        <authorList>
            <person name="Athi Narayanan S.M."/>
        </authorList>
    </citation>
    <scope>NUCLEOTIDE SEQUENCE [LARGE SCALE GENOMIC DNA]</scope>
    <source>
        <strain evidence="2 3">213E</strain>
    </source>
</reference>
<dbReference type="GO" id="GO:0008757">
    <property type="term" value="F:S-adenosylmethionine-dependent methyltransferase activity"/>
    <property type="evidence" value="ECO:0007669"/>
    <property type="project" value="InterPro"/>
</dbReference>
<keyword evidence="2" id="KW-0489">Methyltransferase</keyword>
<accession>A0A7K3LRT7</accession>
<evidence type="ECO:0000313" key="3">
    <source>
        <dbReference type="Proteomes" id="UP000466307"/>
    </source>
</evidence>
<dbReference type="AlphaFoldDB" id="A0A7K3LRT7"/>
<dbReference type="PANTHER" id="PTHR43591:SF24">
    <property type="entry name" value="2-METHOXY-6-POLYPRENYL-1,4-BENZOQUINOL METHYLASE, MITOCHONDRIAL"/>
    <property type="match status" value="1"/>
</dbReference>
<dbReference type="Proteomes" id="UP000466307">
    <property type="component" value="Unassembled WGS sequence"/>
</dbReference>
<organism evidence="2 3">
    <name type="scientific">Gordonia desulfuricans</name>
    <dbReference type="NCBI Taxonomy" id="89051"/>
    <lineage>
        <taxon>Bacteria</taxon>
        <taxon>Bacillati</taxon>
        <taxon>Actinomycetota</taxon>
        <taxon>Actinomycetes</taxon>
        <taxon>Mycobacteriales</taxon>
        <taxon>Gordoniaceae</taxon>
        <taxon>Gordonia</taxon>
    </lineage>
</organism>
<keyword evidence="3" id="KW-1185">Reference proteome</keyword>
<protein>
    <submittedName>
        <fullName evidence="2">Methyltransferase domain-containing protein</fullName>
    </submittedName>
</protein>
<evidence type="ECO:0000259" key="1">
    <source>
        <dbReference type="Pfam" id="PF08241"/>
    </source>
</evidence>
<evidence type="ECO:0000313" key="2">
    <source>
        <dbReference type="EMBL" id="NDK90267.1"/>
    </source>
</evidence>
<dbReference type="Gene3D" id="3.40.50.150">
    <property type="entry name" value="Vaccinia Virus protein VP39"/>
    <property type="match status" value="1"/>
</dbReference>
<dbReference type="PANTHER" id="PTHR43591">
    <property type="entry name" value="METHYLTRANSFERASE"/>
    <property type="match status" value="1"/>
</dbReference>
<dbReference type="InterPro" id="IPR029063">
    <property type="entry name" value="SAM-dependent_MTases_sf"/>
</dbReference>
<dbReference type="EMBL" id="JAADZU010000034">
    <property type="protein sequence ID" value="NDK90267.1"/>
    <property type="molecule type" value="Genomic_DNA"/>
</dbReference>
<dbReference type="RefSeq" id="WP_059037514.1">
    <property type="nucleotide sequence ID" value="NZ_JAADZU010000034.1"/>
</dbReference>
<dbReference type="CDD" id="cd02440">
    <property type="entry name" value="AdoMet_MTases"/>
    <property type="match status" value="1"/>
</dbReference>
<sequence length="252" mass="26689">MSFDVAGDAYDNFMGRYSQPLAQTFTDWLPISPGQRALDVGCGPGAWAAVLARRLGPRNVSAVDPSSLFVAACRATLPDVDVRQAKADALPYADDTFDVVGANLVVSFMPNPRAGLSEMARVTRPGGRIAATVWDLAGGRAPMAPVWTAFDVLGLPLVDETHMPGGAPGEIASMLDDIGLTDVTDTELVVRLRHNTFDEWWEPYLHAVGPIGEAVAALAPAEREQLRAACREALGPGPFDVTAVAHAARATV</sequence>